<accession>A0AAE1WG43</accession>
<comment type="caution">
    <text evidence="1">The sequence shown here is derived from an EMBL/GenBank/DDBJ whole genome shotgun (WGS) entry which is preliminary data.</text>
</comment>
<dbReference type="Gene3D" id="3.60.10.10">
    <property type="entry name" value="Endonuclease/exonuclease/phosphatase"/>
    <property type="match status" value="1"/>
</dbReference>
<dbReference type="Proteomes" id="UP001289374">
    <property type="component" value="Unassembled WGS sequence"/>
</dbReference>
<dbReference type="EMBL" id="JACGWL010000011">
    <property type="protein sequence ID" value="KAK4392760.1"/>
    <property type="molecule type" value="Genomic_DNA"/>
</dbReference>
<reference evidence="1" key="1">
    <citation type="submission" date="2020-06" db="EMBL/GenBank/DDBJ databases">
        <authorList>
            <person name="Li T."/>
            <person name="Hu X."/>
            <person name="Zhang T."/>
            <person name="Song X."/>
            <person name="Zhang H."/>
            <person name="Dai N."/>
            <person name="Sheng W."/>
            <person name="Hou X."/>
            <person name="Wei L."/>
        </authorList>
    </citation>
    <scope>NUCLEOTIDE SEQUENCE</scope>
    <source>
        <strain evidence="1">K16</strain>
        <tissue evidence="1">Leaf</tissue>
    </source>
</reference>
<dbReference type="InterPro" id="IPR036691">
    <property type="entry name" value="Endo/exonu/phosph_ase_sf"/>
</dbReference>
<dbReference type="PANTHER" id="PTHR33710:SF64">
    <property type="entry name" value="ENDONUCLEASE_EXONUCLEASE_PHOSPHATASE DOMAIN-CONTAINING PROTEIN"/>
    <property type="match status" value="1"/>
</dbReference>
<evidence type="ECO:0000313" key="1">
    <source>
        <dbReference type="EMBL" id="KAK4392760.1"/>
    </source>
</evidence>
<evidence type="ECO:0008006" key="3">
    <source>
        <dbReference type="Google" id="ProtNLM"/>
    </source>
</evidence>
<proteinExistence type="predicted"/>
<dbReference type="AlphaFoldDB" id="A0AAE1WG43"/>
<evidence type="ECO:0000313" key="2">
    <source>
        <dbReference type="Proteomes" id="UP001289374"/>
    </source>
</evidence>
<dbReference type="PANTHER" id="PTHR33710">
    <property type="entry name" value="BNAC02G09200D PROTEIN"/>
    <property type="match status" value="1"/>
</dbReference>
<sequence>MCHDQSLLVECRGLESKRPSTLGAISNSRKQSGPVWVIGNESGSGERTEDLDGVHEEPWVVMGDFNSVLDQSEISGHSSAQTLTMADYGQCLLETCLTTMPMKGAWFSWHNCGEGQWNLWKRLDRVLLNEAWPEACQIASMFVACLGPWITPH</sequence>
<keyword evidence="2" id="KW-1185">Reference proteome</keyword>
<organism evidence="1 2">
    <name type="scientific">Sesamum angolense</name>
    <dbReference type="NCBI Taxonomy" id="2727404"/>
    <lineage>
        <taxon>Eukaryota</taxon>
        <taxon>Viridiplantae</taxon>
        <taxon>Streptophyta</taxon>
        <taxon>Embryophyta</taxon>
        <taxon>Tracheophyta</taxon>
        <taxon>Spermatophyta</taxon>
        <taxon>Magnoliopsida</taxon>
        <taxon>eudicotyledons</taxon>
        <taxon>Gunneridae</taxon>
        <taxon>Pentapetalae</taxon>
        <taxon>asterids</taxon>
        <taxon>lamiids</taxon>
        <taxon>Lamiales</taxon>
        <taxon>Pedaliaceae</taxon>
        <taxon>Sesamum</taxon>
    </lineage>
</organism>
<gene>
    <name evidence="1" type="ORF">Sango_2053800</name>
</gene>
<name>A0AAE1WG43_9LAMI</name>
<dbReference type="SUPFAM" id="SSF56219">
    <property type="entry name" value="DNase I-like"/>
    <property type="match status" value="1"/>
</dbReference>
<reference evidence="1" key="2">
    <citation type="journal article" date="2024" name="Plant">
        <title>Genomic evolution and insights into agronomic trait innovations of Sesamum species.</title>
        <authorList>
            <person name="Miao H."/>
            <person name="Wang L."/>
            <person name="Qu L."/>
            <person name="Liu H."/>
            <person name="Sun Y."/>
            <person name="Le M."/>
            <person name="Wang Q."/>
            <person name="Wei S."/>
            <person name="Zheng Y."/>
            <person name="Lin W."/>
            <person name="Duan Y."/>
            <person name="Cao H."/>
            <person name="Xiong S."/>
            <person name="Wang X."/>
            <person name="Wei L."/>
            <person name="Li C."/>
            <person name="Ma Q."/>
            <person name="Ju M."/>
            <person name="Zhao R."/>
            <person name="Li G."/>
            <person name="Mu C."/>
            <person name="Tian Q."/>
            <person name="Mei H."/>
            <person name="Zhang T."/>
            <person name="Gao T."/>
            <person name="Zhang H."/>
        </authorList>
    </citation>
    <scope>NUCLEOTIDE SEQUENCE</scope>
    <source>
        <strain evidence="1">K16</strain>
    </source>
</reference>
<protein>
    <recommendedName>
        <fullName evidence="3">Endonuclease/exonuclease/phosphatase domain-containing protein</fullName>
    </recommendedName>
</protein>